<keyword evidence="3" id="KW-1185">Reference proteome</keyword>
<dbReference type="Pfam" id="PF07324">
    <property type="entry name" value="DGCR6"/>
    <property type="match status" value="1"/>
</dbReference>
<dbReference type="InterPro" id="IPR010849">
    <property type="entry name" value="Gonadal"/>
</dbReference>
<dbReference type="EMBL" id="CAJPEV010001220">
    <property type="protein sequence ID" value="CAG0891433.1"/>
    <property type="molecule type" value="Genomic_DNA"/>
</dbReference>
<sequence>MEGESQDRLYAIIDQLQNMSRELPLRYQQRVPYELLSSLGQCLLNPTVFEIVQGLREIQQVTEKHLFQQRLQLQNEHRMAKSNLIRKHKEKLQESESVYPHQVPLLTAEYQREMAALEKQNKDDITRFDMKLILQLDQKVSDQQVMMAKAGVPGFHVTNNPTEVRVQMYLLDFILRLAPSKSSSSS</sequence>
<gene>
    <name evidence="2" type="ORF">DSTB1V02_LOCUS6571</name>
</gene>
<evidence type="ECO:0000256" key="1">
    <source>
        <dbReference type="ARBA" id="ARBA00005939"/>
    </source>
</evidence>
<accession>A0A7R8X9V8</accession>
<dbReference type="Proteomes" id="UP000677054">
    <property type="component" value="Unassembled WGS sequence"/>
</dbReference>
<evidence type="ECO:0000313" key="3">
    <source>
        <dbReference type="Proteomes" id="UP000677054"/>
    </source>
</evidence>
<evidence type="ECO:0008006" key="4">
    <source>
        <dbReference type="Google" id="ProtNLM"/>
    </source>
</evidence>
<organism evidence="2">
    <name type="scientific">Darwinula stevensoni</name>
    <dbReference type="NCBI Taxonomy" id="69355"/>
    <lineage>
        <taxon>Eukaryota</taxon>
        <taxon>Metazoa</taxon>
        <taxon>Ecdysozoa</taxon>
        <taxon>Arthropoda</taxon>
        <taxon>Crustacea</taxon>
        <taxon>Oligostraca</taxon>
        <taxon>Ostracoda</taxon>
        <taxon>Podocopa</taxon>
        <taxon>Podocopida</taxon>
        <taxon>Darwinulocopina</taxon>
        <taxon>Darwinuloidea</taxon>
        <taxon>Darwinulidae</taxon>
        <taxon>Darwinula</taxon>
    </lineage>
</organism>
<name>A0A7R8X9V8_9CRUS</name>
<reference evidence="2" key="1">
    <citation type="submission" date="2020-11" db="EMBL/GenBank/DDBJ databases">
        <authorList>
            <person name="Tran Van P."/>
        </authorList>
    </citation>
    <scope>NUCLEOTIDE SEQUENCE</scope>
</reference>
<dbReference type="PANTHER" id="PTHR13054">
    <property type="entry name" value="DIGEORGE SYNDROME CRITICAL REGION 6 DGCR6 FAMILY MEMBER"/>
    <property type="match status" value="1"/>
</dbReference>
<dbReference type="OrthoDB" id="21617at2759"/>
<comment type="similarity">
    <text evidence="1">Belongs to the gonadal family.</text>
</comment>
<proteinExistence type="inferred from homology"/>
<dbReference type="AlphaFoldDB" id="A0A7R8X9V8"/>
<dbReference type="PANTHER" id="PTHR13054:SF2">
    <property type="entry name" value="PROTEIN DGCR6"/>
    <property type="match status" value="1"/>
</dbReference>
<protein>
    <recommendedName>
        <fullName evidence="4">Gonadal protein gdl</fullName>
    </recommendedName>
</protein>
<dbReference type="EMBL" id="LR900737">
    <property type="protein sequence ID" value="CAD7246725.1"/>
    <property type="molecule type" value="Genomic_DNA"/>
</dbReference>
<evidence type="ECO:0000313" key="2">
    <source>
        <dbReference type="EMBL" id="CAD7246725.1"/>
    </source>
</evidence>